<comment type="caution">
    <text evidence="2">The sequence shown here is derived from an EMBL/GenBank/DDBJ whole genome shotgun (WGS) entry which is preliminary data.</text>
</comment>
<dbReference type="EMBL" id="JBHUME010000022">
    <property type="protein sequence ID" value="MFD2615713.1"/>
    <property type="molecule type" value="Genomic_DNA"/>
</dbReference>
<evidence type="ECO:0000259" key="1">
    <source>
        <dbReference type="PROSITE" id="PS50943"/>
    </source>
</evidence>
<dbReference type="SMART" id="SM00530">
    <property type="entry name" value="HTH_XRE"/>
    <property type="match status" value="1"/>
</dbReference>
<dbReference type="PANTHER" id="PTHR37301:SF1">
    <property type="entry name" value="DNA-BINDING PROTEIN"/>
    <property type="match status" value="1"/>
</dbReference>
<dbReference type="Pfam" id="PF13443">
    <property type="entry name" value="HTH_26"/>
    <property type="match status" value="1"/>
</dbReference>
<keyword evidence="3" id="KW-1185">Reference proteome</keyword>
<evidence type="ECO:0000313" key="2">
    <source>
        <dbReference type="EMBL" id="MFD2615713.1"/>
    </source>
</evidence>
<evidence type="ECO:0000313" key="3">
    <source>
        <dbReference type="Proteomes" id="UP001597541"/>
    </source>
</evidence>
<feature type="domain" description="HTH cro/C1-type" evidence="1">
    <location>
        <begin position="6"/>
        <end position="61"/>
    </location>
</feature>
<sequence>MIRLTLDRLMEARGLTQNDIIEMTGISRNTVKALAANANTRIDFPTLDALCEGLNVKPAELIEYIPNKKDGSSSE</sequence>
<dbReference type="CDD" id="cd00093">
    <property type="entry name" value="HTH_XRE"/>
    <property type="match status" value="1"/>
</dbReference>
<dbReference type="SUPFAM" id="SSF47413">
    <property type="entry name" value="lambda repressor-like DNA-binding domains"/>
    <property type="match status" value="1"/>
</dbReference>
<name>A0ABW5PKC8_9BACL</name>
<dbReference type="InterPro" id="IPR010982">
    <property type="entry name" value="Lambda_DNA-bd_dom_sf"/>
</dbReference>
<organism evidence="2 3">
    <name type="scientific">Paenibacillus gansuensis</name>
    <dbReference type="NCBI Taxonomy" id="306542"/>
    <lineage>
        <taxon>Bacteria</taxon>
        <taxon>Bacillati</taxon>
        <taxon>Bacillota</taxon>
        <taxon>Bacilli</taxon>
        <taxon>Bacillales</taxon>
        <taxon>Paenibacillaceae</taxon>
        <taxon>Paenibacillus</taxon>
    </lineage>
</organism>
<gene>
    <name evidence="2" type="ORF">ACFSUF_25215</name>
</gene>
<dbReference type="Gene3D" id="1.10.260.40">
    <property type="entry name" value="lambda repressor-like DNA-binding domains"/>
    <property type="match status" value="1"/>
</dbReference>
<dbReference type="InterPro" id="IPR001387">
    <property type="entry name" value="Cro/C1-type_HTH"/>
</dbReference>
<proteinExistence type="predicted"/>
<dbReference type="RefSeq" id="WP_377607864.1">
    <property type="nucleotide sequence ID" value="NZ_JBHUME010000022.1"/>
</dbReference>
<protein>
    <submittedName>
        <fullName evidence="2">Helix-turn-helix domain-containing protein</fullName>
    </submittedName>
</protein>
<accession>A0ABW5PKC8</accession>
<dbReference type="PROSITE" id="PS50943">
    <property type="entry name" value="HTH_CROC1"/>
    <property type="match status" value="1"/>
</dbReference>
<dbReference type="PANTHER" id="PTHR37301">
    <property type="entry name" value="DNA-BINDING PROTEIN-RELATED"/>
    <property type="match status" value="1"/>
</dbReference>
<reference evidence="3" key="1">
    <citation type="journal article" date="2019" name="Int. J. Syst. Evol. Microbiol.">
        <title>The Global Catalogue of Microorganisms (GCM) 10K type strain sequencing project: providing services to taxonomists for standard genome sequencing and annotation.</title>
        <authorList>
            <consortium name="The Broad Institute Genomics Platform"/>
            <consortium name="The Broad Institute Genome Sequencing Center for Infectious Disease"/>
            <person name="Wu L."/>
            <person name="Ma J."/>
        </authorList>
    </citation>
    <scope>NUCLEOTIDE SEQUENCE [LARGE SCALE GENOMIC DNA]</scope>
    <source>
        <strain evidence="3">KCTC 3950</strain>
    </source>
</reference>
<dbReference type="Proteomes" id="UP001597541">
    <property type="component" value="Unassembled WGS sequence"/>
</dbReference>